<dbReference type="EMBL" id="CAJJDO010000071">
    <property type="protein sequence ID" value="CAD8179313.1"/>
    <property type="molecule type" value="Genomic_DNA"/>
</dbReference>
<reference evidence="1" key="1">
    <citation type="submission" date="2021-01" db="EMBL/GenBank/DDBJ databases">
        <authorList>
            <consortium name="Genoscope - CEA"/>
            <person name="William W."/>
        </authorList>
    </citation>
    <scope>NUCLEOTIDE SEQUENCE</scope>
</reference>
<sequence>MKIITRAKQDIEDFSDEYEVLKLSKGFTKEPKKLNCFLITICSQKGLELFVNFLIDKIDETKKIIDHYKLLQNCQSMISIFKKNFQLIKNRIDNLSQKFYIIRDEQNLNVYHYQN</sequence>
<dbReference type="OrthoDB" id="435621at2759"/>
<comment type="caution">
    <text evidence="1">The sequence shown here is derived from an EMBL/GenBank/DDBJ whole genome shotgun (WGS) entry which is preliminary data.</text>
</comment>
<dbReference type="AlphaFoldDB" id="A0A8S1VST0"/>
<dbReference type="Proteomes" id="UP000689195">
    <property type="component" value="Unassembled WGS sequence"/>
</dbReference>
<proteinExistence type="predicted"/>
<evidence type="ECO:0000313" key="2">
    <source>
        <dbReference type="Proteomes" id="UP000689195"/>
    </source>
</evidence>
<evidence type="ECO:0000313" key="1">
    <source>
        <dbReference type="EMBL" id="CAD8179313.1"/>
    </source>
</evidence>
<organism evidence="1 2">
    <name type="scientific">Paramecium pentaurelia</name>
    <dbReference type="NCBI Taxonomy" id="43138"/>
    <lineage>
        <taxon>Eukaryota</taxon>
        <taxon>Sar</taxon>
        <taxon>Alveolata</taxon>
        <taxon>Ciliophora</taxon>
        <taxon>Intramacronucleata</taxon>
        <taxon>Oligohymenophorea</taxon>
        <taxon>Peniculida</taxon>
        <taxon>Parameciidae</taxon>
        <taxon>Paramecium</taxon>
    </lineage>
</organism>
<keyword evidence="2" id="KW-1185">Reference proteome</keyword>
<accession>A0A8S1VST0</accession>
<protein>
    <submittedName>
        <fullName evidence="1">Uncharacterized protein</fullName>
    </submittedName>
</protein>
<gene>
    <name evidence="1" type="ORF">PPENT_87.1.T0710189</name>
</gene>
<name>A0A8S1VST0_9CILI</name>